<dbReference type="RefSeq" id="WP_092907096.1">
    <property type="nucleotide sequence ID" value="NZ_FOZS01000004.1"/>
</dbReference>
<sequence length="115" mass="12540">MDRTVHSVAVELVVRVPINASGSLVDGARGVLERVEVVEAVDEPQVRGIEPGLNDIEVELRTDLEIAVGDRGEDTALVRRRLETGVGVLTVDRLELHRSDPEPPIAVRETEGSDR</sequence>
<evidence type="ECO:0000313" key="1">
    <source>
        <dbReference type="EMBL" id="SFT01024.1"/>
    </source>
</evidence>
<name>A0A1I6UI13_9EURY</name>
<dbReference type="Proteomes" id="UP000199199">
    <property type="component" value="Unassembled WGS sequence"/>
</dbReference>
<dbReference type="OrthoDB" id="157606at2157"/>
<accession>A0A1I6UI13</accession>
<dbReference type="EMBL" id="FOZS01000004">
    <property type="protein sequence ID" value="SFT01024.1"/>
    <property type="molecule type" value="Genomic_DNA"/>
</dbReference>
<organism evidence="1 2">
    <name type="scientific">Halostagnicola kamekurae</name>
    <dbReference type="NCBI Taxonomy" id="619731"/>
    <lineage>
        <taxon>Archaea</taxon>
        <taxon>Methanobacteriati</taxon>
        <taxon>Methanobacteriota</taxon>
        <taxon>Stenosarchaea group</taxon>
        <taxon>Halobacteria</taxon>
        <taxon>Halobacteriales</taxon>
        <taxon>Natrialbaceae</taxon>
        <taxon>Halostagnicola</taxon>
    </lineage>
</organism>
<reference evidence="2" key="1">
    <citation type="submission" date="2016-10" db="EMBL/GenBank/DDBJ databases">
        <authorList>
            <person name="Varghese N."/>
            <person name="Submissions S."/>
        </authorList>
    </citation>
    <scope>NUCLEOTIDE SEQUENCE [LARGE SCALE GENOMIC DNA]</scope>
    <source>
        <strain evidence="2">DSM 22427</strain>
    </source>
</reference>
<gene>
    <name evidence="1" type="ORF">SAMN04488556_3887</name>
</gene>
<keyword evidence="2" id="KW-1185">Reference proteome</keyword>
<proteinExistence type="predicted"/>
<dbReference type="AlphaFoldDB" id="A0A1I6UI13"/>
<protein>
    <submittedName>
        <fullName evidence="1">Uncharacterized protein</fullName>
    </submittedName>
</protein>
<evidence type="ECO:0000313" key="2">
    <source>
        <dbReference type="Proteomes" id="UP000199199"/>
    </source>
</evidence>